<dbReference type="EMBL" id="JAUHLI010000004">
    <property type="protein sequence ID" value="MEE2000724.1"/>
    <property type="molecule type" value="Genomic_DNA"/>
</dbReference>
<protein>
    <submittedName>
        <fullName evidence="2">Type II secretion system protein</fullName>
    </submittedName>
</protein>
<dbReference type="Pfam" id="PF07963">
    <property type="entry name" value="N_methyl"/>
    <property type="match status" value="1"/>
</dbReference>
<comment type="caution">
    <text evidence="2">The sequence shown here is derived from an EMBL/GenBank/DDBJ whole genome shotgun (WGS) entry which is preliminary data.</text>
</comment>
<keyword evidence="3" id="KW-1185">Reference proteome</keyword>
<name>A0ABU7J2T4_9GAMM</name>
<gene>
    <name evidence="2" type="ORF">QWY20_04610</name>
</gene>
<dbReference type="SUPFAM" id="SSF54523">
    <property type="entry name" value="Pili subunits"/>
    <property type="match status" value="1"/>
</dbReference>
<dbReference type="PROSITE" id="PS00409">
    <property type="entry name" value="PROKAR_NTER_METHYL"/>
    <property type="match status" value="1"/>
</dbReference>
<dbReference type="InterPro" id="IPR012902">
    <property type="entry name" value="N_methyl_site"/>
</dbReference>
<dbReference type="RefSeq" id="WP_330127865.1">
    <property type="nucleotide sequence ID" value="NZ_JAUHLI010000004.1"/>
</dbReference>
<sequence length="152" mass="16326">MIRQYTSPQGFTLVELIVVMVLLGILSVTLLPRFLSGAGTSEYQYRDQALAVLRRVQIEAMQCTDPVFCAGRSLQLNSSALGSSADCRNDATHLCIASRDNVTLTANFSQLSFDALGRPQGCAAATPACTLTITGNTSLQICLESEGYIRPC</sequence>
<dbReference type="Gene3D" id="3.30.700.10">
    <property type="entry name" value="Glycoprotein, Type 4 Pilin"/>
    <property type="match status" value="1"/>
</dbReference>
<accession>A0ABU7J2T4</accession>
<keyword evidence="1" id="KW-1133">Transmembrane helix</keyword>
<evidence type="ECO:0000256" key="1">
    <source>
        <dbReference type="SAM" id="Phobius"/>
    </source>
</evidence>
<keyword evidence="1" id="KW-0472">Membrane</keyword>
<feature type="transmembrane region" description="Helical" evidence="1">
    <location>
        <begin position="12"/>
        <end position="35"/>
    </location>
</feature>
<organism evidence="2 3">
    <name type="scientific">Alkalimonas cellulosilytica</name>
    <dbReference type="NCBI Taxonomy" id="3058395"/>
    <lineage>
        <taxon>Bacteria</taxon>
        <taxon>Pseudomonadati</taxon>
        <taxon>Pseudomonadota</taxon>
        <taxon>Gammaproteobacteria</taxon>
        <taxon>Alkalimonas</taxon>
    </lineage>
</organism>
<evidence type="ECO:0000313" key="3">
    <source>
        <dbReference type="Proteomes" id="UP001336314"/>
    </source>
</evidence>
<keyword evidence="1" id="KW-0812">Transmembrane</keyword>
<dbReference type="NCBIfam" id="TIGR02532">
    <property type="entry name" value="IV_pilin_GFxxxE"/>
    <property type="match status" value="1"/>
</dbReference>
<dbReference type="InterPro" id="IPR045584">
    <property type="entry name" value="Pilin-like"/>
</dbReference>
<proteinExistence type="predicted"/>
<dbReference type="Proteomes" id="UP001336314">
    <property type="component" value="Unassembled WGS sequence"/>
</dbReference>
<reference evidence="2 3" key="1">
    <citation type="submission" date="2023-07" db="EMBL/GenBank/DDBJ databases">
        <title>Alkalimonas sp., MEB108 novel, alkaliphilic bacterium isolated from Lonar Lake, India.</title>
        <authorList>
            <person name="Joshi A."/>
            <person name="Thite S."/>
        </authorList>
    </citation>
    <scope>NUCLEOTIDE SEQUENCE [LARGE SCALE GENOMIC DNA]</scope>
    <source>
        <strain evidence="2 3">MEB108</strain>
    </source>
</reference>
<evidence type="ECO:0000313" key="2">
    <source>
        <dbReference type="EMBL" id="MEE2000724.1"/>
    </source>
</evidence>